<gene>
    <name evidence="5" type="ORF">CSA56_13440</name>
</gene>
<comment type="caution">
    <text evidence="5">The sequence shown here is derived from an EMBL/GenBank/DDBJ whole genome shotgun (WGS) entry which is preliminary data.</text>
</comment>
<sequence length="433" mass="47627">MYLGFLEGKVRNIMKPLLTSKSFILKFCMSLAGVVLLTAGIQGLYLFRILQRENYVGTQSGMVLYVGLLVLDGFMLFCLWGVAWHIYHKNVEQPITLLAPIIRDIDVQHADLAVFFQETQCQEIRLLSQATAHMLTRVKSLVQQLHNADLQILEASKTAFVASKNQSALLVSQVSSSDSMSEAIRELVTVAQHISDDVKAVVDVANQTLRITEQGQNSVMNVIENMEEIQHSSKVSSNRIMALSKQSEHISEVVTTIDRMIEDTKLIAFNATIEAARTQDEGKGFGVVAHEIKLLAEEVFESTEDIKELIRDIQESSHALVLATEEEVKTVSRGAQLAKEAGTSLQQIFDMVQLTTESAQRIAAATQQQKSAREQVLQSVETANQSSSQFSKESQQLAVKAAELNILAEGLGHILSGFGLTPDNGQGVQQADG</sequence>
<accession>A0A2G6KCF1</accession>
<feature type="transmembrane region" description="Helical" evidence="3">
    <location>
        <begin position="23"/>
        <end position="50"/>
    </location>
</feature>
<reference evidence="5 6" key="1">
    <citation type="submission" date="2017-10" db="EMBL/GenBank/DDBJ databases">
        <title>Novel microbial diversity and functional potential in the marine mammal oral microbiome.</title>
        <authorList>
            <person name="Dudek N.K."/>
            <person name="Sun C.L."/>
            <person name="Burstein D."/>
            <person name="Kantor R.S."/>
            <person name="Aliaga Goltsman D.S."/>
            <person name="Bik E.M."/>
            <person name="Thomas B.C."/>
            <person name="Banfield J.F."/>
            <person name="Relman D.A."/>
        </authorList>
    </citation>
    <scope>NUCLEOTIDE SEQUENCE [LARGE SCALE GENOMIC DNA]</scope>
    <source>
        <strain evidence="5">DOLJORAL78_47_16</strain>
    </source>
</reference>
<feature type="transmembrane region" description="Helical" evidence="3">
    <location>
        <begin position="62"/>
        <end position="87"/>
    </location>
</feature>
<dbReference type="PROSITE" id="PS50111">
    <property type="entry name" value="CHEMOTAXIS_TRANSDUC_2"/>
    <property type="match status" value="1"/>
</dbReference>
<dbReference type="EMBL" id="PDSK01000104">
    <property type="protein sequence ID" value="PIE33050.1"/>
    <property type="molecule type" value="Genomic_DNA"/>
</dbReference>
<dbReference type="PANTHER" id="PTHR32089:SF112">
    <property type="entry name" value="LYSOZYME-LIKE PROTEIN-RELATED"/>
    <property type="match status" value="1"/>
</dbReference>
<dbReference type="Gene3D" id="1.10.287.950">
    <property type="entry name" value="Methyl-accepting chemotaxis protein"/>
    <property type="match status" value="1"/>
</dbReference>
<keyword evidence="3" id="KW-0472">Membrane</keyword>
<proteinExistence type="predicted"/>
<dbReference type="InterPro" id="IPR004089">
    <property type="entry name" value="MCPsignal_dom"/>
</dbReference>
<evidence type="ECO:0000313" key="6">
    <source>
        <dbReference type="Proteomes" id="UP000230821"/>
    </source>
</evidence>
<dbReference type="GO" id="GO:0007165">
    <property type="term" value="P:signal transduction"/>
    <property type="evidence" value="ECO:0007669"/>
    <property type="project" value="UniProtKB-KW"/>
</dbReference>
<keyword evidence="3" id="KW-0812">Transmembrane</keyword>
<keyword evidence="1 2" id="KW-0807">Transducer</keyword>
<dbReference type="Pfam" id="PF00015">
    <property type="entry name" value="MCPsignal"/>
    <property type="match status" value="1"/>
</dbReference>
<dbReference type="SMART" id="SM00283">
    <property type="entry name" value="MA"/>
    <property type="match status" value="1"/>
</dbReference>
<dbReference type="AlphaFoldDB" id="A0A2G6KCF1"/>
<dbReference type="Proteomes" id="UP000230821">
    <property type="component" value="Unassembled WGS sequence"/>
</dbReference>
<organism evidence="5 6">
    <name type="scientific">candidate division KSB3 bacterium</name>
    <dbReference type="NCBI Taxonomy" id="2044937"/>
    <lineage>
        <taxon>Bacteria</taxon>
        <taxon>candidate division KSB3</taxon>
    </lineage>
</organism>
<evidence type="ECO:0000259" key="4">
    <source>
        <dbReference type="PROSITE" id="PS50111"/>
    </source>
</evidence>
<evidence type="ECO:0000256" key="1">
    <source>
        <dbReference type="ARBA" id="ARBA00023224"/>
    </source>
</evidence>
<evidence type="ECO:0000313" key="5">
    <source>
        <dbReference type="EMBL" id="PIE33050.1"/>
    </source>
</evidence>
<dbReference type="GO" id="GO:0016020">
    <property type="term" value="C:membrane"/>
    <property type="evidence" value="ECO:0007669"/>
    <property type="project" value="InterPro"/>
</dbReference>
<evidence type="ECO:0000256" key="2">
    <source>
        <dbReference type="PROSITE-ProRule" id="PRU00284"/>
    </source>
</evidence>
<feature type="domain" description="Methyl-accepting transducer" evidence="4">
    <location>
        <begin position="148"/>
        <end position="384"/>
    </location>
</feature>
<name>A0A2G6KCF1_9BACT</name>
<dbReference type="PANTHER" id="PTHR32089">
    <property type="entry name" value="METHYL-ACCEPTING CHEMOTAXIS PROTEIN MCPB"/>
    <property type="match status" value="1"/>
</dbReference>
<keyword evidence="3" id="KW-1133">Transmembrane helix</keyword>
<evidence type="ECO:0000256" key="3">
    <source>
        <dbReference type="SAM" id="Phobius"/>
    </source>
</evidence>
<protein>
    <recommendedName>
        <fullName evidence="4">Methyl-accepting transducer domain-containing protein</fullName>
    </recommendedName>
</protein>
<dbReference type="SUPFAM" id="SSF58104">
    <property type="entry name" value="Methyl-accepting chemotaxis protein (MCP) signaling domain"/>
    <property type="match status" value="1"/>
</dbReference>